<dbReference type="SUPFAM" id="SSF52540">
    <property type="entry name" value="P-loop containing nucleoside triphosphate hydrolases"/>
    <property type="match status" value="1"/>
</dbReference>
<gene>
    <name evidence="6" type="ORF">K458DRAFT_436807</name>
</gene>
<keyword evidence="3" id="KW-0067">ATP-binding</keyword>
<dbReference type="OrthoDB" id="448448at2759"/>
<dbReference type="InterPro" id="IPR050628">
    <property type="entry name" value="SNF2_RAD54_helicase_TF"/>
</dbReference>
<evidence type="ECO:0000256" key="2">
    <source>
        <dbReference type="ARBA" id="ARBA00022801"/>
    </source>
</evidence>
<dbReference type="Proteomes" id="UP000799291">
    <property type="component" value="Unassembled WGS sequence"/>
</dbReference>
<dbReference type="GO" id="GO:0016787">
    <property type="term" value="F:hydrolase activity"/>
    <property type="evidence" value="ECO:0007669"/>
    <property type="project" value="UniProtKB-KW"/>
</dbReference>
<evidence type="ECO:0000256" key="3">
    <source>
        <dbReference type="ARBA" id="ARBA00022840"/>
    </source>
</evidence>
<accession>A0A6G1IG21</accession>
<keyword evidence="7" id="KW-1185">Reference proteome</keyword>
<sequence length="481" mass="53646">MEGYSDGESASGSRTPNSSKRQFEQSGCNEYLGYNDSGRFLTVGSSMKRSRRDDSASLSAVSSVNSPSVEIDLDEPEGLNSSYDLPDRGAASDRALDIEELCAEIDTCFGVVTLLAMPRVKFKRSQIHIENFTFQSDSSKKNNASREVDLEIQGGFVTLRDSRDAGWFGLLHHDAAEVVIALATSFQATLSGVVRNSNTLEINVYGSRGNADDIGNYLATKHQYLQPPGRYDLSTNYFNPQFLLRPGANFQEREVMEIDDSSTLLPRLNSSEKSRINTVLDSALGPSQFSPTQRVDILKTKLKLHQIKALSMMVEKESGNISCPEFPSIWVESTGSGGGVRANLTDPKDIITLSPVLLGKIVHRYRSEDFLQIHFKSGSIGYTIYHGTKRFRQSESLQTFDIVLTTYDVVKADLFGTSKVERDRLHLLQEAPWHRIVLDEAHIIRTRKTKVFQAVSALQARHRWCLTGTPIHNSIEDLGHW</sequence>
<keyword evidence="2" id="KW-0378">Hydrolase</keyword>
<dbReference type="GO" id="GO:0008094">
    <property type="term" value="F:ATP-dependent activity, acting on DNA"/>
    <property type="evidence" value="ECO:0007669"/>
    <property type="project" value="TreeGrafter"/>
</dbReference>
<dbReference type="EMBL" id="MU005625">
    <property type="protein sequence ID" value="KAF2677174.1"/>
    <property type="molecule type" value="Genomic_DNA"/>
</dbReference>
<feature type="compositionally biased region" description="Polar residues" evidence="4">
    <location>
        <begin position="8"/>
        <end position="28"/>
    </location>
</feature>
<dbReference type="InterPro" id="IPR000330">
    <property type="entry name" value="SNF2_N"/>
</dbReference>
<evidence type="ECO:0000256" key="4">
    <source>
        <dbReference type="SAM" id="MobiDB-lite"/>
    </source>
</evidence>
<dbReference type="Gene3D" id="3.40.50.10810">
    <property type="entry name" value="Tandem AAA-ATPase domain"/>
    <property type="match status" value="1"/>
</dbReference>
<dbReference type="AlphaFoldDB" id="A0A6G1IG21"/>
<evidence type="ECO:0000313" key="6">
    <source>
        <dbReference type="EMBL" id="KAF2677174.1"/>
    </source>
</evidence>
<dbReference type="InterPro" id="IPR038718">
    <property type="entry name" value="SNF2-like_sf"/>
</dbReference>
<dbReference type="InterPro" id="IPR014001">
    <property type="entry name" value="Helicase_ATP-bd"/>
</dbReference>
<keyword evidence="1" id="KW-0547">Nucleotide-binding</keyword>
<evidence type="ECO:0000259" key="5">
    <source>
        <dbReference type="PROSITE" id="PS51192"/>
    </source>
</evidence>
<protein>
    <recommendedName>
        <fullName evidence="5">Helicase ATP-binding domain-containing protein</fullName>
    </recommendedName>
</protein>
<name>A0A6G1IG21_9PLEO</name>
<proteinExistence type="predicted"/>
<feature type="region of interest" description="Disordered" evidence="4">
    <location>
        <begin position="66"/>
        <end position="86"/>
    </location>
</feature>
<feature type="region of interest" description="Disordered" evidence="4">
    <location>
        <begin position="1"/>
        <end position="38"/>
    </location>
</feature>
<feature type="domain" description="Helicase ATP-binding" evidence="5">
    <location>
        <begin position="367"/>
        <end position="481"/>
    </location>
</feature>
<dbReference type="GO" id="GO:0005634">
    <property type="term" value="C:nucleus"/>
    <property type="evidence" value="ECO:0007669"/>
    <property type="project" value="TreeGrafter"/>
</dbReference>
<dbReference type="Pfam" id="PF00176">
    <property type="entry name" value="SNF2-rel_dom"/>
    <property type="match status" value="1"/>
</dbReference>
<dbReference type="PROSITE" id="PS51192">
    <property type="entry name" value="HELICASE_ATP_BIND_1"/>
    <property type="match status" value="1"/>
</dbReference>
<reference evidence="6" key="1">
    <citation type="journal article" date="2020" name="Stud. Mycol.">
        <title>101 Dothideomycetes genomes: a test case for predicting lifestyles and emergence of pathogens.</title>
        <authorList>
            <person name="Haridas S."/>
            <person name="Albert R."/>
            <person name="Binder M."/>
            <person name="Bloem J."/>
            <person name="Labutti K."/>
            <person name="Salamov A."/>
            <person name="Andreopoulos B."/>
            <person name="Baker S."/>
            <person name="Barry K."/>
            <person name="Bills G."/>
            <person name="Bluhm B."/>
            <person name="Cannon C."/>
            <person name="Castanera R."/>
            <person name="Culley D."/>
            <person name="Daum C."/>
            <person name="Ezra D."/>
            <person name="Gonzalez J."/>
            <person name="Henrissat B."/>
            <person name="Kuo A."/>
            <person name="Liang C."/>
            <person name="Lipzen A."/>
            <person name="Lutzoni F."/>
            <person name="Magnuson J."/>
            <person name="Mondo S."/>
            <person name="Nolan M."/>
            <person name="Ohm R."/>
            <person name="Pangilinan J."/>
            <person name="Park H.-J."/>
            <person name="Ramirez L."/>
            <person name="Alfaro M."/>
            <person name="Sun H."/>
            <person name="Tritt A."/>
            <person name="Yoshinaga Y."/>
            <person name="Zwiers L.-H."/>
            <person name="Turgeon B."/>
            <person name="Goodwin S."/>
            <person name="Spatafora J."/>
            <person name="Crous P."/>
            <person name="Grigoriev I."/>
        </authorList>
    </citation>
    <scope>NUCLEOTIDE SEQUENCE</scope>
    <source>
        <strain evidence="6">CBS 122367</strain>
    </source>
</reference>
<organism evidence="6 7">
    <name type="scientific">Lentithecium fluviatile CBS 122367</name>
    <dbReference type="NCBI Taxonomy" id="1168545"/>
    <lineage>
        <taxon>Eukaryota</taxon>
        <taxon>Fungi</taxon>
        <taxon>Dikarya</taxon>
        <taxon>Ascomycota</taxon>
        <taxon>Pezizomycotina</taxon>
        <taxon>Dothideomycetes</taxon>
        <taxon>Pleosporomycetidae</taxon>
        <taxon>Pleosporales</taxon>
        <taxon>Massarineae</taxon>
        <taxon>Lentitheciaceae</taxon>
        <taxon>Lentithecium</taxon>
    </lineage>
</organism>
<dbReference type="PANTHER" id="PTHR45626">
    <property type="entry name" value="TRANSCRIPTION TERMINATION FACTOR 2-RELATED"/>
    <property type="match status" value="1"/>
</dbReference>
<dbReference type="GO" id="GO:0005524">
    <property type="term" value="F:ATP binding"/>
    <property type="evidence" value="ECO:0007669"/>
    <property type="project" value="UniProtKB-KW"/>
</dbReference>
<dbReference type="InterPro" id="IPR027417">
    <property type="entry name" value="P-loop_NTPase"/>
</dbReference>
<evidence type="ECO:0000256" key="1">
    <source>
        <dbReference type="ARBA" id="ARBA00022741"/>
    </source>
</evidence>
<evidence type="ECO:0000313" key="7">
    <source>
        <dbReference type="Proteomes" id="UP000799291"/>
    </source>
</evidence>
<dbReference type="GO" id="GO:0006281">
    <property type="term" value="P:DNA repair"/>
    <property type="evidence" value="ECO:0007669"/>
    <property type="project" value="TreeGrafter"/>
</dbReference>